<keyword evidence="3" id="KW-1185">Reference proteome</keyword>
<dbReference type="Proteomes" id="UP000598271">
    <property type="component" value="Unassembled WGS sequence"/>
</dbReference>
<feature type="transmembrane region" description="Helical" evidence="1">
    <location>
        <begin position="207"/>
        <end position="232"/>
    </location>
</feature>
<comment type="caution">
    <text evidence="2">The sequence shown here is derived from an EMBL/GenBank/DDBJ whole genome shotgun (WGS) entry which is preliminary data.</text>
</comment>
<protein>
    <submittedName>
        <fullName evidence="2">Uncharacterized protein</fullName>
    </submittedName>
</protein>
<name>A0A8J3D6V8_9BACT</name>
<keyword evidence="1" id="KW-1133">Transmembrane helix</keyword>
<gene>
    <name evidence="2" type="ORF">GCM10007390_10730</name>
</gene>
<dbReference type="EMBL" id="BMXF01000001">
    <property type="protein sequence ID" value="GHB58953.1"/>
    <property type="molecule type" value="Genomic_DNA"/>
</dbReference>
<organism evidence="2 3">
    <name type="scientific">Persicitalea jodogahamensis</name>
    <dbReference type="NCBI Taxonomy" id="402147"/>
    <lineage>
        <taxon>Bacteria</taxon>
        <taxon>Pseudomonadati</taxon>
        <taxon>Bacteroidota</taxon>
        <taxon>Cytophagia</taxon>
        <taxon>Cytophagales</taxon>
        <taxon>Spirosomataceae</taxon>
        <taxon>Persicitalea</taxon>
    </lineage>
</organism>
<accession>A0A8J3D6V8</accession>
<dbReference type="AlphaFoldDB" id="A0A8J3D6V8"/>
<proteinExistence type="predicted"/>
<feature type="transmembrane region" description="Helical" evidence="1">
    <location>
        <begin position="147"/>
        <end position="166"/>
    </location>
</feature>
<evidence type="ECO:0000256" key="1">
    <source>
        <dbReference type="SAM" id="Phobius"/>
    </source>
</evidence>
<evidence type="ECO:0000313" key="2">
    <source>
        <dbReference type="EMBL" id="GHB58953.1"/>
    </source>
</evidence>
<sequence length="235" mass="26589">MAFTPAIAKIHFTIANRTDGRILSLLVLQSDDSSFATFDTLRTIGEFSRGMIMAGGPNSMFKAYQKIIIQTDYREFDTGPLSYGGRCSAFSLVMSPEDLKVSRDYSYKIMRWIRLLLVIFLFTYIIKGLPLLLIVRRRFGRIYKDFLILNGIFAICFLVSLNFSFGGSHGEGIERSSMFIYAILLLTAALETYRYSEQVSESSKRLIIAIVVSNLLWAFPGYLVTLFGVFIFSGC</sequence>
<reference evidence="2 3" key="1">
    <citation type="journal article" date="2014" name="Int. J. Syst. Evol. Microbiol.">
        <title>Complete genome sequence of Corynebacterium casei LMG S-19264T (=DSM 44701T), isolated from a smear-ripened cheese.</title>
        <authorList>
            <consortium name="US DOE Joint Genome Institute (JGI-PGF)"/>
            <person name="Walter F."/>
            <person name="Albersmeier A."/>
            <person name="Kalinowski J."/>
            <person name="Ruckert C."/>
        </authorList>
    </citation>
    <scope>NUCLEOTIDE SEQUENCE [LARGE SCALE GENOMIC DNA]</scope>
    <source>
        <strain evidence="2 3">KCTC 12866</strain>
    </source>
</reference>
<keyword evidence="1" id="KW-0812">Transmembrane</keyword>
<feature type="transmembrane region" description="Helical" evidence="1">
    <location>
        <begin position="112"/>
        <end position="135"/>
    </location>
</feature>
<evidence type="ECO:0000313" key="3">
    <source>
        <dbReference type="Proteomes" id="UP000598271"/>
    </source>
</evidence>
<feature type="transmembrane region" description="Helical" evidence="1">
    <location>
        <begin position="178"/>
        <end position="195"/>
    </location>
</feature>
<dbReference type="RefSeq" id="WP_189563303.1">
    <property type="nucleotide sequence ID" value="NZ_JBHMDR010000008.1"/>
</dbReference>
<keyword evidence="1" id="KW-0472">Membrane</keyword>